<sequence length="91" mass="10413">MFDYILKNKYKHIKKIYSKEKILTIAPGAIIPITFQVETVDFGAEERSCKVDLRDSFSIVVDSTSCQFSTSATEFSAESQVLILYTHYESF</sequence>
<dbReference type="Proteomes" id="UP000822688">
    <property type="component" value="Chromosome 10"/>
</dbReference>
<gene>
    <name evidence="1" type="ORF">KC19_10G105400</name>
</gene>
<accession>A0A8T0GLK9</accession>
<name>A0A8T0GLK9_CERPU</name>
<evidence type="ECO:0000313" key="1">
    <source>
        <dbReference type="EMBL" id="KAG0559447.1"/>
    </source>
</evidence>
<protein>
    <submittedName>
        <fullName evidence="1">Uncharacterized protein</fullName>
    </submittedName>
</protein>
<dbReference type="EMBL" id="CM026431">
    <property type="protein sequence ID" value="KAG0559447.1"/>
    <property type="molecule type" value="Genomic_DNA"/>
</dbReference>
<reference evidence="1" key="1">
    <citation type="submission" date="2020-06" db="EMBL/GenBank/DDBJ databases">
        <title>WGS assembly of Ceratodon purpureus strain R40.</title>
        <authorList>
            <person name="Carey S.B."/>
            <person name="Jenkins J."/>
            <person name="Shu S."/>
            <person name="Lovell J.T."/>
            <person name="Sreedasyam A."/>
            <person name="Maumus F."/>
            <person name="Tiley G.P."/>
            <person name="Fernandez-Pozo N."/>
            <person name="Barry K."/>
            <person name="Chen C."/>
            <person name="Wang M."/>
            <person name="Lipzen A."/>
            <person name="Daum C."/>
            <person name="Saski C.A."/>
            <person name="Payton A.C."/>
            <person name="Mcbreen J.C."/>
            <person name="Conrad R.E."/>
            <person name="Kollar L.M."/>
            <person name="Olsson S."/>
            <person name="Huttunen S."/>
            <person name="Landis J.B."/>
            <person name="Wickett N.J."/>
            <person name="Johnson M.G."/>
            <person name="Rensing S.A."/>
            <person name="Grimwood J."/>
            <person name="Schmutz J."/>
            <person name="Mcdaniel S.F."/>
        </authorList>
    </citation>
    <scope>NUCLEOTIDE SEQUENCE</scope>
    <source>
        <strain evidence="1">R40</strain>
    </source>
</reference>
<dbReference type="AlphaFoldDB" id="A0A8T0GLK9"/>
<organism evidence="1 2">
    <name type="scientific">Ceratodon purpureus</name>
    <name type="common">Fire moss</name>
    <name type="synonym">Dicranum purpureum</name>
    <dbReference type="NCBI Taxonomy" id="3225"/>
    <lineage>
        <taxon>Eukaryota</taxon>
        <taxon>Viridiplantae</taxon>
        <taxon>Streptophyta</taxon>
        <taxon>Embryophyta</taxon>
        <taxon>Bryophyta</taxon>
        <taxon>Bryophytina</taxon>
        <taxon>Bryopsida</taxon>
        <taxon>Dicranidae</taxon>
        <taxon>Pseudoditrichales</taxon>
        <taxon>Ditrichaceae</taxon>
        <taxon>Ceratodon</taxon>
    </lineage>
</organism>
<keyword evidence="2" id="KW-1185">Reference proteome</keyword>
<comment type="caution">
    <text evidence="1">The sequence shown here is derived from an EMBL/GenBank/DDBJ whole genome shotgun (WGS) entry which is preliminary data.</text>
</comment>
<evidence type="ECO:0000313" key="2">
    <source>
        <dbReference type="Proteomes" id="UP000822688"/>
    </source>
</evidence>
<proteinExistence type="predicted"/>